<accession>A0AAV9UAK7</accession>
<dbReference type="EMBL" id="JAVHNQ010000009">
    <property type="protein sequence ID" value="KAK6338615.1"/>
    <property type="molecule type" value="Genomic_DNA"/>
</dbReference>
<feature type="domain" description="Amidohydrolase 3" evidence="1">
    <location>
        <begin position="103"/>
        <end position="580"/>
    </location>
</feature>
<protein>
    <recommendedName>
        <fullName evidence="1">Amidohydrolase 3 domain-containing protein</fullName>
    </recommendedName>
</protein>
<dbReference type="InterPro" id="IPR033932">
    <property type="entry name" value="YtcJ-like"/>
</dbReference>
<dbReference type="InterPro" id="IPR013108">
    <property type="entry name" value="Amidohydro_3"/>
</dbReference>
<reference evidence="2 3" key="1">
    <citation type="submission" date="2019-10" db="EMBL/GenBank/DDBJ databases">
        <authorList>
            <person name="Palmer J.M."/>
        </authorList>
    </citation>
    <scope>NUCLEOTIDE SEQUENCE [LARGE SCALE GENOMIC DNA]</scope>
    <source>
        <strain evidence="2 3">TWF696</strain>
    </source>
</reference>
<evidence type="ECO:0000313" key="3">
    <source>
        <dbReference type="Proteomes" id="UP001375240"/>
    </source>
</evidence>
<dbReference type="Gene3D" id="2.30.40.10">
    <property type="entry name" value="Urease, subunit C, domain 1"/>
    <property type="match status" value="1"/>
</dbReference>
<sequence length="602" mass="66893">MKLTEDVGGVLFAVLAYLAWKAYAFYASMAAPILYFGPPGNRTAVYCAKEGQVYTGVEDEFATVPARATCFQATDNGTFAEIWQKREDVPEQLIGDVVELEGWVLPGLWDGHGHIVQYGMMEAGVKAYDKRRAAIIDAILEHLHKYPSRGTRENWIQGNGWDQAYFDGKMPTAGDLAVDARLKDLYIALFRVDVHCVWVSEAVLRLLGDPLPPSPPGGTIPTRGVFCDNAMDLVYEVMPEPTEEDVETYLTTAIPELHKVGLVGVMDAATARREIPVYKRLAETGRLGLRVYGMAECGVRNTFCDVQKEEIINRDGMFMLRAVKLFADGALGSWGAALLEPYEDSPTKGTMLVNETHLTKITAEWYAAHWQINIHAIGDRANRASLDAFEKAISLHPGVSGDRRLRIEHAQIIHPSDQRRFQTLGIIPSIQPTHATSDMAYAAIRLGDARLRHSAYRMKSFFPSPDAPAKLPPIFGSDFPVEPPSPLAGMHAAVTRCDPKDTIGNGCNRDELWDAERVSRLQALRGFGRNVGYGGWLEGFGVGRIVRGGWADWVVVDKDVLDEGVELRDVNVWGTYVGGEKRWDGRRENELFEGIREQRDTI</sequence>
<organism evidence="2 3">
    <name type="scientific">Orbilia brochopaga</name>
    <dbReference type="NCBI Taxonomy" id="3140254"/>
    <lineage>
        <taxon>Eukaryota</taxon>
        <taxon>Fungi</taxon>
        <taxon>Dikarya</taxon>
        <taxon>Ascomycota</taxon>
        <taxon>Pezizomycotina</taxon>
        <taxon>Orbiliomycetes</taxon>
        <taxon>Orbiliales</taxon>
        <taxon>Orbiliaceae</taxon>
        <taxon>Orbilia</taxon>
    </lineage>
</organism>
<dbReference type="SUPFAM" id="SSF51556">
    <property type="entry name" value="Metallo-dependent hydrolases"/>
    <property type="match status" value="1"/>
</dbReference>
<comment type="caution">
    <text evidence="2">The sequence shown here is derived from an EMBL/GenBank/DDBJ whole genome shotgun (WGS) entry which is preliminary data.</text>
</comment>
<dbReference type="Gene3D" id="3.10.310.70">
    <property type="match status" value="1"/>
</dbReference>
<proteinExistence type="predicted"/>
<dbReference type="Gene3D" id="3.20.20.140">
    <property type="entry name" value="Metal-dependent hydrolases"/>
    <property type="match status" value="1"/>
</dbReference>
<gene>
    <name evidence="2" type="ORF">TWF696_009427</name>
</gene>
<dbReference type="GO" id="GO:0016810">
    <property type="term" value="F:hydrolase activity, acting on carbon-nitrogen (but not peptide) bonds"/>
    <property type="evidence" value="ECO:0007669"/>
    <property type="project" value="InterPro"/>
</dbReference>
<evidence type="ECO:0000259" key="1">
    <source>
        <dbReference type="Pfam" id="PF07969"/>
    </source>
</evidence>
<keyword evidence="3" id="KW-1185">Reference proteome</keyword>
<dbReference type="PANTHER" id="PTHR22642:SF2">
    <property type="entry name" value="PROTEIN LONG AFTER FAR-RED 3"/>
    <property type="match status" value="1"/>
</dbReference>
<dbReference type="Pfam" id="PF07969">
    <property type="entry name" value="Amidohydro_3"/>
    <property type="match status" value="1"/>
</dbReference>
<dbReference type="CDD" id="cd01300">
    <property type="entry name" value="YtcJ_like"/>
    <property type="match status" value="1"/>
</dbReference>
<dbReference type="PANTHER" id="PTHR22642">
    <property type="entry name" value="IMIDAZOLONEPROPIONASE"/>
    <property type="match status" value="1"/>
</dbReference>
<evidence type="ECO:0000313" key="2">
    <source>
        <dbReference type="EMBL" id="KAK6338615.1"/>
    </source>
</evidence>
<dbReference type="Proteomes" id="UP001375240">
    <property type="component" value="Unassembled WGS sequence"/>
</dbReference>
<dbReference type="InterPro" id="IPR032466">
    <property type="entry name" value="Metal_Hydrolase"/>
</dbReference>
<name>A0AAV9UAK7_9PEZI</name>
<dbReference type="AlphaFoldDB" id="A0AAV9UAK7"/>
<dbReference type="InterPro" id="IPR011059">
    <property type="entry name" value="Metal-dep_hydrolase_composite"/>
</dbReference>